<dbReference type="SUPFAM" id="SSF48452">
    <property type="entry name" value="TPR-like"/>
    <property type="match status" value="1"/>
</dbReference>
<dbReference type="InterPro" id="IPR036388">
    <property type="entry name" value="WH-like_DNA-bd_sf"/>
</dbReference>
<dbReference type="PROSITE" id="PS00622">
    <property type="entry name" value="HTH_LUXR_1"/>
    <property type="match status" value="1"/>
</dbReference>
<dbReference type="InterPro" id="IPR011990">
    <property type="entry name" value="TPR-like_helical_dom_sf"/>
</dbReference>
<dbReference type="PROSITE" id="PS50043">
    <property type="entry name" value="HTH_LUXR_2"/>
    <property type="match status" value="1"/>
</dbReference>
<evidence type="ECO:0000256" key="1">
    <source>
        <dbReference type="ARBA" id="ARBA00022741"/>
    </source>
</evidence>
<dbReference type="EMBL" id="QJSX01000007">
    <property type="protein sequence ID" value="PYE53840.1"/>
    <property type="molecule type" value="Genomic_DNA"/>
</dbReference>
<dbReference type="Pfam" id="PF00196">
    <property type="entry name" value="GerE"/>
    <property type="match status" value="1"/>
</dbReference>
<dbReference type="InterPro" id="IPR003593">
    <property type="entry name" value="AAA+_ATPase"/>
</dbReference>
<gene>
    <name evidence="4" type="ORF">DES52_10798</name>
</gene>
<dbReference type="InterPro" id="IPR041664">
    <property type="entry name" value="AAA_16"/>
</dbReference>
<name>A0A318SC02_9DEIO</name>
<dbReference type="Gene3D" id="3.40.50.300">
    <property type="entry name" value="P-loop containing nucleotide triphosphate hydrolases"/>
    <property type="match status" value="1"/>
</dbReference>
<dbReference type="PRINTS" id="PR00038">
    <property type="entry name" value="HTHLUXR"/>
</dbReference>
<dbReference type="Gene3D" id="1.10.10.10">
    <property type="entry name" value="Winged helix-like DNA-binding domain superfamily/Winged helix DNA-binding domain"/>
    <property type="match status" value="1"/>
</dbReference>
<dbReference type="InterPro" id="IPR027417">
    <property type="entry name" value="P-loop_NTPase"/>
</dbReference>
<comment type="caution">
    <text evidence="4">The sequence shown here is derived from an EMBL/GenBank/DDBJ whole genome shotgun (WGS) entry which is preliminary data.</text>
</comment>
<feature type="domain" description="HTH luxR-type" evidence="3">
    <location>
        <begin position="800"/>
        <end position="865"/>
    </location>
</feature>
<dbReference type="SUPFAM" id="SSF52540">
    <property type="entry name" value="P-loop containing nucleoside triphosphate hydrolases"/>
    <property type="match status" value="1"/>
</dbReference>
<sequence>MDILEREPFLQTLEQSLSRAATGLGCVVFLGGEAGVGKTTLVRQLAQRLRGRARLAVGACDPLSTPRPLGPLSDAATALGLESFGSDAPRLQVFQAVLDRLGSGPRPTVLIIEDAHWADEATLDLLRFIGRRVAETRTLIIVTYRDDESGAGHPLRIVLGDLATSPATRRMTLPPLSEAAVAELAAGHALDAGVLFRRTAGNSFFVTEILASGSTGIPPSVRDAVLARAARLPPSARAVLEAAAVIGARIEPGVLAEVTGAEWEAIETCRAIGVMQSQDDSTHGYVLTFRHELARQAVLEAVPPHRRQVLHRLALQALEAAPSTRAEAARLAHHAEAAGNREAVLKYAPEAARQAAELHAHREAAAQYARALRFAGDLPLAERASLLERFAQECSICDRRADAIVARREAVELWKALNDPLGQGRNFASMMSLHVGLGQTAEAEAVSRAALDLLEALPPSPELALARYAQATMRMFERDIDEAIAESEQAITLADRFEDNVVLTASYNTLGSSLMFVDYERGRENLERALAIALEAQLPVHVANAYSNLGSASGEVHEFLRAEQDLQRGIAFCAKHDMEGPLRYMLSWQAIVQMRLGRWNDAVDLARQVLQYPEGALIQRVMALVALGHVYARQGHVDVWTVLDEALALADRSATLQRVAAVRIARAEAAWLGGQPERAAEEARAVYDDAVRHRHPWFTGELAYWQWKAEKLRGGVPALASRPCALQMEGRWAEAAAAWRTSGCPYEAAVALSESGDPDALKEALRVFEELGARPMAAVVGRHLRDLGVKSLPRGPRASTRAHPAGLTKREVEVLGWMAAGLRNSAIAERMVLSAKTVDHHVSSVLSKLGAKSRTEAVRTAIEMGLLQNREA</sequence>
<accession>A0A318SC02</accession>
<dbReference type="GO" id="GO:0005524">
    <property type="term" value="F:ATP binding"/>
    <property type="evidence" value="ECO:0007669"/>
    <property type="project" value="UniProtKB-KW"/>
</dbReference>
<dbReference type="RefSeq" id="WP_146237253.1">
    <property type="nucleotide sequence ID" value="NZ_QJSX01000007.1"/>
</dbReference>
<evidence type="ECO:0000256" key="2">
    <source>
        <dbReference type="ARBA" id="ARBA00022840"/>
    </source>
</evidence>
<dbReference type="PANTHER" id="PTHR16305:SF28">
    <property type="entry name" value="GUANYLATE CYCLASE DOMAIN-CONTAINING PROTEIN"/>
    <property type="match status" value="1"/>
</dbReference>
<dbReference type="InterPro" id="IPR000792">
    <property type="entry name" value="Tscrpt_reg_LuxR_C"/>
</dbReference>
<proteinExistence type="predicted"/>
<dbReference type="SMART" id="SM00421">
    <property type="entry name" value="HTH_LUXR"/>
    <property type="match status" value="1"/>
</dbReference>
<keyword evidence="5" id="KW-1185">Reference proteome</keyword>
<dbReference type="AlphaFoldDB" id="A0A318SC02"/>
<dbReference type="InterPro" id="IPR016032">
    <property type="entry name" value="Sig_transdc_resp-reg_C-effctor"/>
</dbReference>
<keyword evidence="2" id="KW-0067">ATP-binding</keyword>
<dbReference type="Gene3D" id="1.25.40.10">
    <property type="entry name" value="Tetratricopeptide repeat domain"/>
    <property type="match status" value="2"/>
</dbReference>
<dbReference type="SUPFAM" id="SSF46894">
    <property type="entry name" value="C-terminal effector domain of the bipartite response regulators"/>
    <property type="match status" value="1"/>
</dbReference>
<keyword evidence="1" id="KW-0547">Nucleotide-binding</keyword>
<dbReference type="PANTHER" id="PTHR16305">
    <property type="entry name" value="TESTICULAR SOLUBLE ADENYLYL CYCLASE"/>
    <property type="match status" value="1"/>
</dbReference>
<reference evidence="4 5" key="1">
    <citation type="submission" date="2018-06" db="EMBL/GenBank/DDBJ databases">
        <title>Genomic Encyclopedia of Type Strains, Phase IV (KMG-IV): sequencing the most valuable type-strain genomes for metagenomic binning, comparative biology and taxonomic classification.</title>
        <authorList>
            <person name="Goeker M."/>
        </authorList>
    </citation>
    <scope>NUCLEOTIDE SEQUENCE [LARGE SCALE GENOMIC DNA]</scope>
    <source>
        <strain evidence="4 5">DSM 18048</strain>
    </source>
</reference>
<evidence type="ECO:0000259" key="3">
    <source>
        <dbReference type="PROSITE" id="PS50043"/>
    </source>
</evidence>
<organism evidence="4 5">
    <name type="scientific">Deinococcus yavapaiensis KR-236</name>
    <dbReference type="NCBI Taxonomy" id="694435"/>
    <lineage>
        <taxon>Bacteria</taxon>
        <taxon>Thermotogati</taxon>
        <taxon>Deinococcota</taxon>
        <taxon>Deinococci</taxon>
        <taxon>Deinococcales</taxon>
        <taxon>Deinococcaceae</taxon>
        <taxon>Deinococcus</taxon>
    </lineage>
</organism>
<dbReference type="GO" id="GO:0006355">
    <property type="term" value="P:regulation of DNA-templated transcription"/>
    <property type="evidence" value="ECO:0007669"/>
    <property type="project" value="InterPro"/>
</dbReference>
<dbReference type="GO" id="GO:0004016">
    <property type="term" value="F:adenylate cyclase activity"/>
    <property type="evidence" value="ECO:0007669"/>
    <property type="project" value="TreeGrafter"/>
</dbReference>
<dbReference type="GO" id="GO:0005737">
    <property type="term" value="C:cytoplasm"/>
    <property type="evidence" value="ECO:0007669"/>
    <property type="project" value="TreeGrafter"/>
</dbReference>
<evidence type="ECO:0000313" key="4">
    <source>
        <dbReference type="EMBL" id="PYE53840.1"/>
    </source>
</evidence>
<dbReference type="GO" id="GO:0003677">
    <property type="term" value="F:DNA binding"/>
    <property type="evidence" value="ECO:0007669"/>
    <property type="project" value="InterPro"/>
</dbReference>
<protein>
    <submittedName>
        <fullName evidence="4">LuxR family transcriptional regulator</fullName>
    </submittedName>
</protein>
<dbReference type="OrthoDB" id="341967at2"/>
<dbReference type="SMART" id="SM00382">
    <property type="entry name" value="AAA"/>
    <property type="match status" value="1"/>
</dbReference>
<evidence type="ECO:0000313" key="5">
    <source>
        <dbReference type="Proteomes" id="UP000248326"/>
    </source>
</evidence>
<dbReference type="CDD" id="cd06170">
    <property type="entry name" value="LuxR_C_like"/>
    <property type="match status" value="1"/>
</dbReference>
<dbReference type="Pfam" id="PF13191">
    <property type="entry name" value="AAA_16"/>
    <property type="match status" value="1"/>
</dbReference>
<dbReference type="Proteomes" id="UP000248326">
    <property type="component" value="Unassembled WGS sequence"/>
</dbReference>